<name>A0A6G1HQ75_9PEZI</name>
<dbReference type="EMBL" id="ML996701">
    <property type="protein sequence ID" value="KAF2398203.1"/>
    <property type="molecule type" value="Genomic_DNA"/>
</dbReference>
<keyword evidence="2" id="KW-1185">Reference proteome</keyword>
<evidence type="ECO:0000313" key="1">
    <source>
        <dbReference type="EMBL" id="KAF2398203.1"/>
    </source>
</evidence>
<accession>A0A6G1HQ75</accession>
<sequence>MFEDIYENIYTQEPEGDKCMKRKMWSDIAKAKGTEEADECLARFEARQKEVLEHMEAAYCEELRALERVFREKEAERLRLQRRRALLEYLRSSSTWSKIRYHVEWCRIRDDLRRLHEERSETLDRQTEIEGMLTRVWARMEEEEERRCLRRTLEV</sequence>
<dbReference type="AlphaFoldDB" id="A0A6G1HQ75"/>
<gene>
    <name evidence="1" type="ORF">EJ06DRAFT_532569</name>
</gene>
<protein>
    <submittedName>
        <fullName evidence="1">Uncharacterized protein</fullName>
    </submittedName>
</protein>
<organism evidence="1 2">
    <name type="scientific">Trichodelitschia bisporula</name>
    <dbReference type="NCBI Taxonomy" id="703511"/>
    <lineage>
        <taxon>Eukaryota</taxon>
        <taxon>Fungi</taxon>
        <taxon>Dikarya</taxon>
        <taxon>Ascomycota</taxon>
        <taxon>Pezizomycotina</taxon>
        <taxon>Dothideomycetes</taxon>
        <taxon>Dothideomycetes incertae sedis</taxon>
        <taxon>Phaeotrichales</taxon>
        <taxon>Phaeotrichaceae</taxon>
        <taxon>Trichodelitschia</taxon>
    </lineage>
</organism>
<dbReference type="Proteomes" id="UP000799640">
    <property type="component" value="Unassembled WGS sequence"/>
</dbReference>
<evidence type="ECO:0000313" key="2">
    <source>
        <dbReference type="Proteomes" id="UP000799640"/>
    </source>
</evidence>
<proteinExistence type="predicted"/>
<reference evidence="1" key="1">
    <citation type="journal article" date="2020" name="Stud. Mycol.">
        <title>101 Dothideomycetes genomes: a test case for predicting lifestyles and emergence of pathogens.</title>
        <authorList>
            <person name="Haridas S."/>
            <person name="Albert R."/>
            <person name="Binder M."/>
            <person name="Bloem J."/>
            <person name="Labutti K."/>
            <person name="Salamov A."/>
            <person name="Andreopoulos B."/>
            <person name="Baker S."/>
            <person name="Barry K."/>
            <person name="Bills G."/>
            <person name="Bluhm B."/>
            <person name="Cannon C."/>
            <person name="Castanera R."/>
            <person name="Culley D."/>
            <person name="Daum C."/>
            <person name="Ezra D."/>
            <person name="Gonzalez J."/>
            <person name="Henrissat B."/>
            <person name="Kuo A."/>
            <person name="Liang C."/>
            <person name="Lipzen A."/>
            <person name="Lutzoni F."/>
            <person name="Magnuson J."/>
            <person name="Mondo S."/>
            <person name="Nolan M."/>
            <person name="Ohm R."/>
            <person name="Pangilinan J."/>
            <person name="Park H.-J."/>
            <person name="Ramirez L."/>
            <person name="Alfaro M."/>
            <person name="Sun H."/>
            <person name="Tritt A."/>
            <person name="Yoshinaga Y."/>
            <person name="Zwiers L.-H."/>
            <person name="Turgeon B."/>
            <person name="Goodwin S."/>
            <person name="Spatafora J."/>
            <person name="Crous P."/>
            <person name="Grigoriev I."/>
        </authorList>
    </citation>
    <scope>NUCLEOTIDE SEQUENCE</scope>
    <source>
        <strain evidence="1">CBS 262.69</strain>
    </source>
</reference>